<dbReference type="Pfam" id="PF11187">
    <property type="entry name" value="Mbeg1-like"/>
    <property type="match status" value="1"/>
</dbReference>
<dbReference type="RefSeq" id="WP_115246084.1">
    <property type="nucleotide sequence ID" value="NZ_UHFG01000004.1"/>
</dbReference>
<name>A0A380JXM6_STRDY</name>
<dbReference type="SUPFAM" id="SSF53474">
    <property type="entry name" value="alpha/beta-Hydrolases"/>
    <property type="match status" value="2"/>
</dbReference>
<dbReference type="AlphaFoldDB" id="A0A380JXM6"/>
<dbReference type="InterPro" id="IPR029058">
    <property type="entry name" value="AB_hydrolase_fold"/>
</dbReference>
<dbReference type="EMBL" id="UHFG01000004">
    <property type="protein sequence ID" value="SUN49726.1"/>
    <property type="molecule type" value="Genomic_DNA"/>
</dbReference>
<dbReference type="Gene3D" id="3.40.50.1820">
    <property type="entry name" value="alpha/beta hydrolase"/>
    <property type="match status" value="1"/>
</dbReference>
<sequence length="389" mass="44815">MATLLDYIKTNGHRDYHSLALNELDVAVINEIGYLAFDELVADDNHLEATIKLSQLPLLQTREIKGAPYDFLNTKERLDLFQMMCQSKRFSELTLSHYINDINTEFEKQFAAMVFRLPSIDYTQLVFRGTDDSLIGWKEDFKLTYMREIPAHRSAIDYLKTYHTYYPNQKLVLSGHSKGGNLALYAASFVPKNVQASLKDIYLFDSPGLIKEFLTHPGYQAIRRRLVVIKPQDAIIGVMLYCDVSEKIVQSQSYGLLQHQMVNWQITPNAQFKRAPKRSALSYDLEETFKDWTNQLSKQDLKLLCDTFFDCLAASGITSLNAFSLDDKAFLTLMRVISSLQSIDHEKKKVMVKSLHQLMVTYGSYRRRDISENIHNHLQQLLTLTKGIK</sequence>
<protein>
    <submittedName>
        <fullName evidence="1">Predicted lipase</fullName>
    </submittedName>
</protein>
<evidence type="ECO:0000313" key="1">
    <source>
        <dbReference type="EMBL" id="SUN49726.1"/>
    </source>
</evidence>
<gene>
    <name evidence="1" type="ORF">NCTC4670_01027</name>
</gene>
<reference evidence="1 2" key="1">
    <citation type="submission" date="2018-06" db="EMBL/GenBank/DDBJ databases">
        <authorList>
            <consortium name="Pathogen Informatics"/>
            <person name="Doyle S."/>
        </authorList>
    </citation>
    <scope>NUCLEOTIDE SEQUENCE [LARGE SCALE GENOMIC DNA]</scope>
    <source>
        <strain evidence="1 2">NCTC4670</strain>
    </source>
</reference>
<dbReference type="InterPro" id="IPR024499">
    <property type="entry name" value="Mbeg1-like"/>
</dbReference>
<accession>A0A380JXM6</accession>
<evidence type="ECO:0000313" key="2">
    <source>
        <dbReference type="Proteomes" id="UP000254797"/>
    </source>
</evidence>
<proteinExistence type="predicted"/>
<organism evidence="1 2">
    <name type="scientific">Streptococcus dysgalactiae subsp. dysgalactiae</name>
    <dbReference type="NCBI Taxonomy" id="99822"/>
    <lineage>
        <taxon>Bacteria</taxon>
        <taxon>Bacillati</taxon>
        <taxon>Bacillota</taxon>
        <taxon>Bacilli</taxon>
        <taxon>Lactobacillales</taxon>
        <taxon>Streptococcaceae</taxon>
        <taxon>Streptococcus</taxon>
    </lineage>
</organism>
<dbReference type="Proteomes" id="UP000254797">
    <property type="component" value="Unassembled WGS sequence"/>
</dbReference>